<proteinExistence type="predicted"/>
<accession>A0ABQ7AYC1</accession>
<feature type="compositionally biased region" description="Basic and acidic residues" evidence="1">
    <location>
        <begin position="292"/>
        <end position="306"/>
    </location>
</feature>
<evidence type="ECO:0000256" key="1">
    <source>
        <dbReference type="SAM" id="MobiDB-lite"/>
    </source>
</evidence>
<comment type="caution">
    <text evidence="2">The sequence shown here is derived from an EMBL/GenBank/DDBJ whole genome shotgun (WGS) entry which is preliminary data.</text>
</comment>
<dbReference type="EMBL" id="QGKV02001556">
    <property type="protein sequence ID" value="KAF3518988.1"/>
    <property type="molecule type" value="Genomic_DNA"/>
</dbReference>
<organism evidence="2 3">
    <name type="scientific">Brassica cretica</name>
    <name type="common">Mustard</name>
    <dbReference type="NCBI Taxonomy" id="69181"/>
    <lineage>
        <taxon>Eukaryota</taxon>
        <taxon>Viridiplantae</taxon>
        <taxon>Streptophyta</taxon>
        <taxon>Embryophyta</taxon>
        <taxon>Tracheophyta</taxon>
        <taxon>Spermatophyta</taxon>
        <taxon>Magnoliopsida</taxon>
        <taxon>eudicotyledons</taxon>
        <taxon>Gunneridae</taxon>
        <taxon>Pentapetalae</taxon>
        <taxon>rosids</taxon>
        <taxon>malvids</taxon>
        <taxon>Brassicales</taxon>
        <taxon>Brassicaceae</taxon>
        <taxon>Brassiceae</taxon>
        <taxon>Brassica</taxon>
    </lineage>
</organism>
<sequence length="306" mass="34447">MPFETSSKHLFHWDIKPMSGRGGLSLSSKVVVLLTMAYVFLGVYSEGSSGRVDQCGIPERPLDCEPLYCLEQDLNQDRLISWSQHNQTDKEGRRLIIQACAIASGAVVFSESSLSTWEDKDSSLDLVHLIISIDGSAFAHRFLLCWSLCLLKLPLSISSTVRDIKPMKWARRVRADFGNTDRCTAKAAVVGFTSVEFQKGLSIVNLYMEDAHDRAVEPTGQQSSLPERLEEREGVQQWERVQQREGVQQREQKPVREMKNPDSGCSTPESGWTNPESGWTNPESGSPYHYDLMVRHDEIETGSDHQ</sequence>
<protein>
    <submittedName>
        <fullName evidence="2">Uncharacterized protein</fullName>
    </submittedName>
</protein>
<gene>
    <name evidence="2" type="ORF">DY000_02060854</name>
</gene>
<feature type="compositionally biased region" description="Basic and acidic residues" evidence="1">
    <location>
        <begin position="241"/>
        <end position="260"/>
    </location>
</feature>
<dbReference type="Proteomes" id="UP000266723">
    <property type="component" value="Unassembled WGS sequence"/>
</dbReference>
<feature type="region of interest" description="Disordered" evidence="1">
    <location>
        <begin position="215"/>
        <end position="306"/>
    </location>
</feature>
<evidence type="ECO:0000313" key="3">
    <source>
        <dbReference type="Proteomes" id="UP000266723"/>
    </source>
</evidence>
<name>A0ABQ7AYC1_BRACR</name>
<evidence type="ECO:0000313" key="2">
    <source>
        <dbReference type="EMBL" id="KAF3518988.1"/>
    </source>
</evidence>
<feature type="compositionally biased region" description="Polar residues" evidence="1">
    <location>
        <begin position="263"/>
        <end position="284"/>
    </location>
</feature>
<keyword evidence="3" id="KW-1185">Reference proteome</keyword>
<reference evidence="2 3" key="1">
    <citation type="journal article" date="2020" name="BMC Genomics">
        <title>Intraspecific diversification of the crop wild relative Brassica cretica Lam. using demographic model selection.</title>
        <authorList>
            <person name="Kioukis A."/>
            <person name="Michalopoulou V.A."/>
            <person name="Briers L."/>
            <person name="Pirintsos S."/>
            <person name="Studholme D.J."/>
            <person name="Pavlidis P."/>
            <person name="Sarris P.F."/>
        </authorList>
    </citation>
    <scope>NUCLEOTIDE SEQUENCE [LARGE SCALE GENOMIC DNA]</scope>
    <source>
        <strain evidence="3">cv. PFS-1207/04</strain>
    </source>
</reference>